<evidence type="ECO:0000256" key="1">
    <source>
        <dbReference type="SAM" id="MobiDB-lite"/>
    </source>
</evidence>
<keyword evidence="3" id="KW-1185">Reference proteome</keyword>
<dbReference type="EMBL" id="LR902217">
    <property type="protein sequence ID" value="CAD7250177.1"/>
    <property type="molecule type" value="Genomic_DNA"/>
</dbReference>
<feature type="non-terminal residue" evidence="2">
    <location>
        <position position="1"/>
    </location>
</feature>
<feature type="region of interest" description="Disordered" evidence="1">
    <location>
        <begin position="442"/>
        <end position="466"/>
    </location>
</feature>
<dbReference type="AlphaFoldDB" id="A0A7R9A9U7"/>
<evidence type="ECO:0000313" key="2">
    <source>
        <dbReference type="EMBL" id="CAD7250177.1"/>
    </source>
</evidence>
<accession>A0A7R9A9U7</accession>
<name>A0A7R9A9U7_9CRUS</name>
<dbReference type="Proteomes" id="UP000677054">
    <property type="component" value="Unassembled WGS sequence"/>
</dbReference>
<evidence type="ECO:0000313" key="3">
    <source>
        <dbReference type="Proteomes" id="UP000677054"/>
    </source>
</evidence>
<organism evidence="2">
    <name type="scientific">Darwinula stevensoni</name>
    <dbReference type="NCBI Taxonomy" id="69355"/>
    <lineage>
        <taxon>Eukaryota</taxon>
        <taxon>Metazoa</taxon>
        <taxon>Ecdysozoa</taxon>
        <taxon>Arthropoda</taxon>
        <taxon>Crustacea</taxon>
        <taxon>Oligostraca</taxon>
        <taxon>Ostracoda</taxon>
        <taxon>Podocopa</taxon>
        <taxon>Podocopida</taxon>
        <taxon>Darwinulocopina</taxon>
        <taxon>Darwinuloidea</taxon>
        <taxon>Darwinulidae</taxon>
        <taxon>Darwinula</taxon>
    </lineage>
</organism>
<feature type="region of interest" description="Disordered" evidence="1">
    <location>
        <begin position="529"/>
        <end position="561"/>
    </location>
</feature>
<protein>
    <submittedName>
        <fullName evidence="2">Uncharacterized protein</fullName>
    </submittedName>
</protein>
<feature type="compositionally biased region" description="Basic and acidic residues" evidence="1">
    <location>
        <begin position="367"/>
        <end position="376"/>
    </location>
</feature>
<gene>
    <name evidence="2" type="ORF">DSTB1V02_LOCUS9959</name>
</gene>
<proteinExistence type="predicted"/>
<feature type="region of interest" description="Disordered" evidence="1">
    <location>
        <begin position="367"/>
        <end position="391"/>
    </location>
</feature>
<reference evidence="2" key="1">
    <citation type="submission" date="2020-11" db="EMBL/GenBank/DDBJ databases">
        <authorList>
            <person name="Tran Van P."/>
        </authorList>
    </citation>
    <scope>NUCLEOTIDE SEQUENCE</scope>
</reference>
<dbReference type="EMBL" id="CAJPEV010002700">
    <property type="protein sequence ID" value="CAG0897783.1"/>
    <property type="molecule type" value="Genomic_DNA"/>
</dbReference>
<sequence length="561" mass="61894">MLGSLVVPPAMDLPIEVYSVALELPRLVKSFTLSYNFTFERFLVESDPVPIVEIPIGRQEPSVSLNVLGFAPWSSCTPGTELLLGEDACPPEKSDKETTSISRNEFSLVSVRLGTPISPVPSALRLGSVSLGFHGSLSFATAMKSAFSSLLVVCLLSSVSAWLEIELLGFDSDHPQTCHSEKMGDMNQNEVRFGENGCFQAACLIGENEQGIWEASVQYRGWDEVDIRSEDIRDPVGRSDIEVAEQKEVFRLSSSRDTISKTPARRLKADWGRGGGNVRGKRLVPWTSRIGGGRGQHETIITAVFTLAVHCLEAMSKDATRGTKSDGHRWGQMDTDGYPCLHGVREISWEPRKVAMSRKAEMVVHSLEEGRPERMHRSLSSADPKSVPRHRKREFVESLIRPRKRFGSSEGRNARDRILGRHREHAGDAYVRRKTVCFVESPGGTAGVRDERSIAPGNGGDTVPDEETVSHRLATASSPPRHRLATERSSWIDTGGRSQVPRMGPSFAFRSLDPTSWGHGCQSFRCPFLRPGSHRKSRDGAVRSHMAPLGKQFPSADRTPS</sequence>